<dbReference type="EMBL" id="JAPRAT010000002">
    <property type="protein sequence ID" value="MCZ0701834.1"/>
    <property type="molecule type" value="Genomic_DNA"/>
</dbReference>
<keyword evidence="3" id="KW-0004">4Fe-4S</keyword>
<keyword evidence="6 8" id="KW-0408">Iron</keyword>
<dbReference type="InterPro" id="IPR052395">
    <property type="entry name" value="ET_Ferredoxin"/>
</dbReference>
<comment type="function">
    <text evidence="8">Ferredoxins are iron-sulfur proteins that transfer electrons in a wide variety of metabolic reactions.</text>
</comment>
<sequence>MAYYTTIDKETCIACGVCGAYAPDIYDYDEEGIAFVLLDDNKGTIEIPEVLLEDMFAACDGCPTESVKVAELPFDKRTE</sequence>
<organism evidence="10 11">
    <name type="scientific">Natronobacillus azotifigens</name>
    <dbReference type="NCBI Taxonomy" id="472978"/>
    <lineage>
        <taxon>Bacteria</taxon>
        <taxon>Bacillati</taxon>
        <taxon>Bacillota</taxon>
        <taxon>Bacilli</taxon>
        <taxon>Bacillales</taxon>
        <taxon>Bacillaceae</taxon>
        <taxon>Natronobacillus</taxon>
    </lineage>
</organism>
<reference evidence="10" key="1">
    <citation type="submission" date="2022-11" db="EMBL/GenBank/DDBJ databases">
        <title>WGS of Natronobacillus azotifigens 24KS-1, an anaerobic diazotrophic haloalkaliphile from soda-rich habitats.</title>
        <authorList>
            <person name="Sorokin D.Y."/>
            <person name="Merkel A.Y."/>
        </authorList>
    </citation>
    <scope>NUCLEOTIDE SEQUENCE</scope>
    <source>
        <strain evidence="10">24KS-1</strain>
    </source>
</reference>
<dbReference type="PANTHER" id="PTHR39163:SF1">
    <property type="entry name" value="FERREDOXIN"/>
    <property type="match status" value="1"/>
</dbReference>
<dbReference type="PANTHER" id="PTHR39163">
    <property type="entry name" value="FERREDOXIN"/>
    <property type="match status" value="1"/>
</dbReference>
<dbReference type="Gene3D" id="3.30.70.20">
    <property type="match status" value="1"/>
</dbReference>
<dbReference type="PRINTS" id="PR00352">
    <property type="entry name" value="3FE4SFRDOXIN"/>
</dbReference>
<keyword evidence="5 8" id="KW-0249">Electron transport</keyword>
<keyword evidence="4 8" id="KW-0479">Metal-binding</keyword>
<evidence type="ECO:0000313" key="11">
    <source>
        <dbReference type="Proteomes" id="UP001084197"/>
    </source>
</evidence>
<evidence type="ECO:0000256" key="5">
    <source>
        <dbReference type="ARBA" id="ARBA00022982"/>
    </source>
</evidence>
<dbReference type="RefSeq" id="WP_268778603.1">
    <property type="nucleotide sequence ID" value="NZ_JAPRAT010000002.1"/>
</dbReference>
<evidence type="ECO:0000313" key="10">
    <source>
        <dbReference type="EMBL" id="MCZ0701834.1"/>
    </source>
</evidence>
<protein>
    <recommendedName>
        <fullName evidence="8">Ferredoxin</fullName>
    </recommendedName>
</protein>
<keyword evidence="2 8" id="KW-0813">Transport</keyword>
<dbReference type="PROSITE" id="PS51379">
    <property type="entry name" value="4FE4S_FER_2"/>
    <property type="match status" value="1"/>
</dbReference>
<dbReference type="AlphaFoldDB" id="A0A9J6R854"/>
<dbReference type="InterPro" id="IPR001080">
    <property type="entry name" value="3Fe4S_ferredoxin"/>
</dbReference>
<dbReference type="InterPro" id="IPR017896">
    <property type="entry name" value="4Fe4S_Fe-S-bd"/>
</dbReference>
<comment type="cofactor">
    <cofactor evidence="1">
        <name>[4Fe-4S] cluster</name>
        <dbReference type="ChEBI" id="CHEBI:49883"/>
    </cofactor>
</comment>
<keyword evidence="11" id="KW-1185">Reference proteome</keyword>
<dbReference type="GO" id="GO:0005506">
    <property type="term" value="F:iron ion binding"/>
    <property type="evidence" value="ECO:0007669"/>
    <property type="project" value="UniProtKB-UniRule"/>
</dbReference>
<evidence type="ECO:0000256" key="6">
    <source>
        <dbReference type="ARBA" id="ARBA00023004"/>
    </source>
</evidence>
<evidence type="ECO:0000256" key="8">
    <source>
        <dbReference type="RuleBase" id="RU368020"/>
    </source>
</evidence>
<accession>A0A9J6R854</accession>
<evidence type="ECO:0000259" key="9">
    <source>
        <dbReference type="PROSITE" id="PS51379"/>
    </source>
</evidence>
<keyword evidence="7 8" id="KW-0411">Iron-sulfur</keyword>
<comment type="caution">
    <text evidence="10">The sequence shown here is derived from an EMBL/GenBank/DDBJ whole genome shotgun (WGS) entry which is preliminary data.</text>
</comment>
<evidence type="ECO:0000256" key="2">
    <source>
        <dbReference type="ARBA" id="ARBA00022448"/>
    </source>
</evidence>
<evidence type="ECO:0000256" key="1">
    <source>
        <dbReference type="ARBA" id="ARBA00001966"/>
    </source>
</evidence>
<feature type="domain" description="4Fe-4S ferredoxin-type" evidence="9">
    <location>
        <begin position="3"/>
        <end position="31"/>
    </location>
</feature>
<dbReference type="Pfam" id="PF13370">
    <property type="entry name" value="Fer4_13"/>
    <property type="match status" value="1"/>
</dbReference>
<dbReference type="SUPFAM" id="SSF54862">
    <property type="entry name" value="4Fe-4S ferredoxins"/>
    <property type="match status" value="1"/>
</dbReference>
<name>A0A9J6R854_9BACI</name>
<proteinExistence type="predicted"/>
<evidence type="ECO:0000256" key="4">
    <source>
        <dbReference type="ARBA" id="ARBA00022723"/>
    </source>
</evidence>
<evidence type="ECO:0000256" key="7">
    <source>
        <dbReference type="ARBA" id="ARBA00023014"/>
    </source>
</evidence>
<gene>
    <name evidence="10" type="ORF">OWO01_01240</name>
</gene>
<evidence type="ECO:0000256" key="3">
    <source>
        <dbReference type="ARBA" id="ARBA00022485"/>
    </source>
</evidence>
<dbReference type="GO" id="GO:0051539">
    <property type="term" value="F:4 iron, 4 sulfur cluster binding"/>
    <property type="evidence" value="ECO:0007669"/>
    <property type="project" value="UniProtKB-KW"/>
</dbReference>
<dbReference type="GO" id="GO:0009055">
    <property type="term" value="F:electron transfer activity"/>
    <property type="evidence" value="ECO:0007669"/>
    <property type="project" value="UniProtKB-UniRule"/>
</dbReference>
<dbReference type="Proteomes" id="UP001084197">
    <property type="component" value="Unassembled WGS sequence"/>
</dbReference>